<gene>
    <name evidence="1" type="primary">SETMAR</name>
    <name evidence="1" type="ORF">TNCT_556721</name>
</gene>
<organism evidence="1 2">
    <name type="scientific">Trichonephila clavata</name>
    <name type="common">Joro spider</name>
    <name type="synonym">Nephila clavata</name>
    <dbReference type="NCBI Taxonomy" id="2740835"/>
    <lineage>
        <taxon>Eukaryota</taxon>
        <taxon>Metazoa</taxon>
        <taxon>Ecdysozoa</taxon>
        <taxon>Arthropoda</taxon>
        <taxon>Chelicerata</taxon>
        <taxon>Arachnida</taxon>
        <taxon>Araneae</taxon>
        <taxon>Araneomorphae</taxon>
        <taxon>Entelegynae</taxon>
        <taxon>Araneoidea</taxon>
        <taxon>Nephilidae</taxon>
        <taxon>Trichonephila</taxon>
    </lineage>
</organism>
<protein>
    <submittedName>
        <fullName evidence="1">Histone-lysine N-methyltransferase SETMAR</fullName>
    </submittedName>
</protein>
<dbReference type="GO" id="GO:0003690">
    <property type="term" value="F:double-stranded DNA binding"/>
    <property type="evidence" value="ECO:0007669"/>
    <property type="project" value="TreeGrafter"/>
</dbReference>
<dbReference type="GO" id="GO:0046975">
    <property type="term" value="F:histone H3K36 methyltransferase activity"/>
    <property type="evidence" value="ECO:0007669"/>
    <property type="project" value="TreeGrafter"/>
</dbReference>
<dbReference type="GO" id="GO:0005634">
    <property type="term" value="C:nucleus"/>
    <property type="evidence" value="ECO:0007669"/>
    <property type="project" value="TreeGrafter"/>
</dbReference>
<dbReference type="GO" id="GO:0000729">
    <property type="term" value="P:DNA double-strand break processing"/>
    <property type="evidence" value="ECO:0007669"/>
    <property type="project" value="TreeGrafter"/>
</dbReference>
<dbReference type="GO" id="GO:0042800">
    <property type="term" value="F:histone H3K4 methyltransferase activity"/>
    <property type="evidence" value="ECO:0007669"/>
    <property type="project" value="TreeGrafter"/>
</dbReference>
<reference evidence="1" key="1">
    <citation type="submission" date="2020-07" db="EMBL/GenBank/DDBJ databases">
        <title>Multicomponent nature underlies the extraordinary mechanical properties of spider dragline silk.</title>
        <authorList>
            <person name="Kono N."/>
            <person name="Nakamura H."/>
            <person name="Mori M."/>
            <person name="Yoshida Y."/>
            <person name="Ohtoshi R."/>
            <person name="Malay A.D."/>
            <person name="Moran D.A.P."/>
            <person name="Tomita M."/>
            <person name="Numata K."/>
            <person name="Arakawa K."/>
        </authorList>
    </citation>
    <scope>NUCLEOTIDE SEQUENCE</scope>
</reference>
<dbReference type="GO" id="GO:0031297">
    <property type="term" value="P:replication fork processing"/>
    <property type="evidence" value="ECO:0007669"/>
    <property type="project" value="TreeGrafter"/>
</dbReference>
<dbReference type="GO" id="GO:0044547">
    <property type="term" value="F:DNA topoisomerase binding"/>
    <property type="evidence" value="ECO:0007669"/>
    <property type="project" value="TreeGrafter"/>
</dbReference>
<accession>A0A8X6M0V4</accession>
<dbReference type="GO" id="GO:0044774">
    <property type="term" value="P:mitotic DNA integrity checkpoint signaling"/>
    <property type="evidence" value="ECO:0007669"/>
    <property type="project" value="TreeGrafter"/>
</dbReference>
<dbReference type="PANTHER" id="PTHR46060:SF2">
    <property type="entry name" value="HISTONE-LYSINE N-METHYLTRANSFERASE SETMAR"/>
    <property type="match status" value="1"/>
</dbReference>
<dbReference type="GO" id="GO:0015074">
    <property type="term" value="P:DNA integration"/>
    <property type="evidence" value="ECO:0007669"/>
    <property type="project" value="TreeGrafter"/>
</dbReference>
<dbReference type="AlphaFoldDB" id="A0A8X6M0V4"/>
<dbReference type="InterPro" id="IPR052709">
    <property type="entry name" value="Transposase-MT_Hybrid"/>
</dbReference>
<dbReference type="GO" id="GO:0006303">
    <property type="term" value="P:double-strand break repair via nonhomologous end joining"/>
    <property type="evidence" value="ECO:0007669"/>
    <property type="project" value="TreeGrafter"/>
</dbReference>
<dbReference type="Gene3D" id="3.30.420.10">
    <property type="entry name" value="Ribonuclease H-like superfamily/Ribonuclease H"/>
    <property type="match status" value="1"/>
</dbReference>
<dbReference type="GO" id="GO:0000014">
    <property type="term" value="F:single-stranded DNA endodeoxyribonuclease activity"/>
    <property type="evidence" value="ECO:0007669"/>
    <property type="project" value="TreeGrafter"/>
</dbReference>
<evidence type="ECO:0000313" key="1">
    <source>
        <dbReference type="EMBL" id="GFR29140.1"/>
    </source>
</evidence>
<dbReference type="GO" id="GO:0000793">
    <property type="term" value="C:condensed chromosome"/>
    <property type="evidence" value="ECO:0007669"/>
    <property type="project" value="TreeGrafter"/>
</dbReference>
<dbReference type="Proteomes" id="UP000887116">
    <property type="component" value="Unassembled WGS sequence"/>
</dbReference>
<keyword evidence="2" id="KW-1185">Reference proteome</keyword>
<dbReference type="OrthoDB" id="616263at2759"/>
<sequence length="77" mass="9286">MDKWVPRELNENKKKLFETSSTILLLNQNDPFLNRIVTCDEKWILYNNQRLSAQWLDQRRLWILFDAPQPVCSTTTF</sequence>
<name>A0A8X6M0V4_TRICU</name>
<proteinExistence type="predicted"/>
<dbReference type="InterPro" id="IPR036397">
    <property type="entry name" value="RNaseH_sf"/>
</dbReference>
<dbReference type="GO" id="GO:0003697">
    <property type="term" value="F:single-stranded DNA binding"/>
    <property type="evidence" value="ECO:0007669"/>
    <property type="project" value="TreeGrafter"/>
</dbReference>
<comment type="caution">
    <text evidence="1">The sequence shown here is derived from an EMBL/GenBank/DDBJ whole genome shotgun (WGS) entry which is preliminary data.</text>
</comment>
<dbReference type="GO" id="GO:0035861">
    <property type="term" value="C:site of double-strand break"/>
    <property type="evidence" value="ECO:0007669"/>
    <property type="project" value="TreeGrafter"/>
</dbReference>
<dbReference type="EMBL" id="BMAO01009177">
    <property type="protein sequence ID" value="GFR29140.1"/>
    <property type="molecule type" value="Genomic_DNA"/>
</dbReference>
<evidence type="ECO:0000313" key="2">
    <source>
        <dbReference type="Proteomes" id="UP000887116"/>
    </source>
</evidence>
<dbReference type="PANTHER" id="PTHR46060">
    <property type="entry name" value="MARINER MOS1 TRANSPOSASE-LIKE PROTEIN"/>
    <property type="match status" value="1"/>
</dbReference>